<keyword evidence="3" id="KW-0804">Transcription</keyword>
<dbReference type="Pfam" id="PF02311">
    <property type="entry name" value="AraC_binding"/>
    <property type="match status" value="1"/>
</dbReference>
<reference evidence="5 6" key="1">
    <citation type="submission" date="2019-05" db="EMBL/GenBank/DDBJ databases">
        <authorList>
            <person name="Qu J.-H."/>
        </authorList>
    </citation>
    <scope>NUCLEOTIDE SEQUENCE [LARGE SCALE GENOMIC DNA]</scope>
    <source>
        <strain evidence="5 6">NS28</strain>
    </source>
</reference>
<dbReference type="Gene3D" id="1.10.10.60">
    <property type="entry name" value="Homeodomain-like"/>
    <property type="match status" value="1"/>
</dbReference>
<evidence type="ECO:0000256" key="1">
    <source>
        <dbReference type="ARBA" id="ARBA00023015"/>
    </source>
</evidence>
<evidence type="ECO:0000313" key="6">
    <source>
        <dbReference type="Proteomes" id="UP000323994"/>
    </source>
</evidence>
<dbReference type="Pfam" id="PF12833">
    <property type="entry name" value="HTH_18"/>
    <property type="match status" value="1"/>
</dbReference>
<proteinExistence type="predicted"/>
<evidence type="ECO:0000256" key="3">
    <source>
        <dbReference type="ARBA" id="ARBA00023163"/>
    </source>
</evidence>
<accession>A0A5M8QL80</accession>
<dbReference type="InterPro" id="IPR009057">
    <property type="entry name" value="Homeodomain-like_sf"/>
</dbReference>
<dbReference type="AlphaFoldDB" id="A0A5M8QL80"/>
<comment type="caution">
    <text evidence="5">The sequence shown here is derived from an EMBL/GenBank/DDBJ whole genome shotgun (WGS) entry which is preliminary data.</text>
</comment>
<dbReference type="InterPro" id="IPR003313">
    <property type="entry name" value="AraC-bd"/>
</dbReference>
<keyword evidence="2" id="KW-0238">DNA-binding</keyword>
<dbReference type="OrthoDB" id="1007667at2"/>
<dbReference type="GO" id="GO:0043565">
    <property type="term" value="F:sequence-specific DNA binding"/>
    <property type="evidence" value="ECO:0007669"/>
    <property type="project" value="InterPro"/>
</dbReference>
<dbReference type="EMBL" id="VBSN01000063">
    <property type="protein sequence ID" value="KAA6436809.1"/>
    <property type="molecule type" value="Genomic_DNA"/>
</dbReference>
<dbReference type="SUPFAM" id="SSF51215">
    <property type="entry name" value="Regulatory protein AraC"/>
    <property type="match status" value="1"/>
</dbReference>
<dbReference type="SUPFAM" id="SSF46689">
    <property type="entry name" value="Homeodomain-like"/>
    <property type="match status" value="1"/>
</dbReference>
<dbReference type="InterPro" id="IPR037923">
    <property type="entry name" value="HTH-like"/>
</dbReference>
<evidence type="ECO:0000256" key="2">
    <source>
        <dbReference type="ARBA" id="ARBA00023125"/>
    </source>
</evidence>
<dbReference type="Proteomes" id="UP000323994">
    <property type="component" value="Unassembled WGS sequence"/>
</dbReference>
<evidence type="ECO:0000259" key="4">
    <source>
        <dbReference type="PROSITE" id="PS01124"/>
    </source>
</evidence>
<dbReference type="PANTHER" id="PTHR43280">
    <property type="entry name" value="ARAC-FAMILY TRANSCRIPTIONAL REGULATOR"/>
    <property type="match status" value="1"/>
</dbReference>
<dbReference type="RefSeq" id="WP_139013874.1">
    <property type="nucleotide sequence ID" value="NZ_VBSN01000063.1"/>
</dbReference>
<protein>
    <submittedName>
        <fullName evidence="5">Helix-turn-helix transcriptional regulator</fullName>
    </submittedName>
</protein>
<dbReference type="PROSITE" id="PS01124">
    <property type="entry name" value="HTH_ARAC_FAMILY_2"/>
    <property type="match status" value="1"/>
</dbReference>
<feature type="domain" description="HTH araC/xylS-type" evidence="4">
    <location>
        <begin position="198"/>
        <end position="296"/>
    </location>
</feature>
<dbReference type="GO" id="GO:0003700">
    <property type="term" value="F:DNA-binding transcription factor activity"/>
    <property type="evidence" value="ECO:0007669"/>
    <property type="project" value="InterPro"/>
</dbReference>
<dbReference type="InterPro" id="IPR018060">
    <property type="entry name" value="HTH_AraC"/>
</dbReference>
<dbReference type="PANTHER" id="PTHR43280:SF32">
    <property type="entry name" value="TRANSCRIPTIONAL REGULATORY PROTEIN"/>
    <property type="match status" value="1"/>
</dbReference>
<organism evidence="5 6">
    <name type="scientific">Dyadobacter flavalbus</name>
    <dbReference type="NCBI Taxonomy" id="2579942"/>
    <lineage>
        <taxon>Bacteria</taxon>
        <taxon>Pseudomonadati</taxon>
        <taxon>Bacteroidota</taxon>
        <taxon>Cytophagia</taxon>
        <taxon>Cytophagales</taxon>
        <taxon>Spirosomataceae</taxon>
        <taxon>Dyadobacter</taxon>
    </lineage>
</organism>
<sequence length="298" mass="34053">MKIPEKSLPSNLEIPHLRGALGLGDALPGLMVFDSSVHLFDNSWKRPFRSAHYSIILVEKGEMQIKVNLQNHTLNEGNLLIIPPSAIRELSWVENSIHFLSLLFSADFILASGNYTKSVAQLPLFQSDVQPVISLCSDERTIVSRMIELIHLLLIRQNATHKVNEELVRPIFQAVISQVGLCYEEQRKLSTSNSSIVHQFFDLLVSHYKTERNVSFYADKLGIHEKYLSQLLKQKTGHTARGFIIQMVILEAKVLLDYLNLTISNLADQLHFQNQFRFSRFFKKYTLLSPTEYRNGSA</sequence>
<keyword evidence="6" id="KW-1185">Reference proteome</keyword>
<gene>
    <name evidence="5" type="ORF">FEM33_20555</name>
</gene>
<name>A0A5M8QL80_9BACT</name>
<keyword evidence="1" id="KW-0805">Transcription regulation</keyword>
<evidence type="ECO:0000313" key="5">
    <source>
        <dbReference type="EMBL" id="KAA6436809.1"/>
    </source>
</evidence>
<dbReference type="SMART" id="SM00342">
    <property type="entry name" value="HTH_ARAC"/>
    <property type="match status" value="1"/>
</dbReference>